<feature type="chain" id="PRO_5020557681" evidence="2">
    <location>
        <begin position="23"/>
        <end position="105"/>
    </location>
</feature>
<dbReference type="OrthoDB" id="9957194at2"/>
<evidence type="ECO:0000256" key="2">
    <source>
        <dbReference type="SAM" id="SignalP"/>
    </source>
</evidence>
<dbReference type="RefSeq" id="WP_132526736.1">
    <property type="nucleotide sequence ID" value="NZ_SMFV01000004.1"/>
</dbReference>
<dbReference type="EMBL" id="SMFV01000004">
    <property type="protein sequence ID" value="TCK03851.1"/>
    <property type="molecule type" value="Genomic_DNA"/>
</dbReference>
<evidence type="ECO:0000313" key="4">
    <source>
        <dbReference type="Proteomes" id="UP000295777"/>
    </source>
</evidence>
<keyword evidence="4" id="KW-1185">Reference proteome</keyword>
<gene>
    <name evidence="3" type="ORF">CLV27_1164</name>
</gene>
<accession>A0A4R1GB00</accession>
<dbReference type="AlphaFoldDB" id="A0A4R1GB00"/>
<comment type="caution">
    <text evidence="3">The sequence shown here is derived from an EMBL/GenBank/DDBJ whole genome shotgun (WGS) entry which is preliminary data.</text>
</comment>
<sequence>MKKFIFSLLFVAFLIFPLTAQATNEDKPVEIWTVEKVENGKRVEVIKVRLESGKIVEIRPHLTKEQIPKPESKLSSGKLERLLEYVGIAIIGLAVGIGVYLLVKK</sequence>
<keyword evidence="1" id="KW-1133">Transmembrane helix</keyword>
<evidence type="ECO:0000313" key="3">
    <source>
        <dbReference type="EMBL" id="TCK03851.1"/>
    </source>
</evidence>
<organism evidence="3 4">
    <name type="scientific">Phorcysia thermohydrogeniphila</name>
    <dbReference type="NCBI Taxonomy" id="936138"/>
    <lineage>
        <taxon>Bacteria</taxon>
        <taxon>Pseudomonadati</taxon>
        <taxon>Aquificota</taxon>
        <taxon>Aquificia</taxon>
        <taxon>Desulfurobacteriales</taxon>
        <taxon>Desulfurobacteriaceae</taxon>
        <taxon>Phorcysia</taxon>
    </lineage>
</organism>
<proteinExistence type="predicted"/>
<name>A0A4R1GB00_9BACT</name>
<keyword evidence="1" id="KW-0812">Transmembrane</keyword>
<dbReference type="Proteomes" id="UP000295777">
    <property type="component" value="Unassembled WGS sequence"/>
</dbReference>
<evidence type="ECO:0000256" key="1">
    <source>
        <dbReference type="SAM" id="Phobius"/>
    </source>
</evidence>
<feature type="transmembrane region" description="Helical" evidence="1">
    <location>
        <begin position="82"/>
        <end position="103"/>
    </location>
</feature>
<reference evidence="3 4" key="1">
    <citation type="submission" date="2019-03" db="EMBL/GenBank/DDBJ databases">
        <title>Genomic Encyclopedia of Archaeal and Bacterial Type Strains, Phase II (KMG-II): from individual species to whole genera.</title>
        <authorList>
            <person name="Goeker M."/>
        </authorList>
    </citation>
    <scope>NUCLEOTIDE SEQUENCE [LARGE SCALE GENOMIC DNA]</scope>
    <source>
        <strain evidence="3 4">DSM 24425</strain>
    </source>
</reference>
<protein>
    <submittedName>
        <fullName evidence="3">Uncharacterized protein</fullName>
    </submittedName>
</protein>
<keyword evidence="2" id="KW-0732">Signal</keyword>
<keyword evidence="1" id="KW-0472">Membrane</keyword>
<feature type="signal peptide" evidence="2">
    <location>
        <begin position="1"/>
        <end position="22"/>
    </location>
</feature>